<reference evidence="2" key="1">
    <citation type="journal article" date="2021" name="Nat. Commun.">
        <title>Genomic analyses provide insights into spinach domestication and the genetic basis of agronomic traits.</title>
        <authorList>
            <person name="Cai X."/>
            <person name="Sun X."/>
            <person name="Xu C."/>
            <person name="Sun H."/>
            <person name="Wang X."/>
            <person name="Ge C."/>
            <person name="Zhang Z."/>
            <person name="Wang Q."/>
            <person name="Fei Z."/>
            <person name="Jiao C."/>
            <person name="Wang Q."/>
        </authorList>
    </citation>
    <scope>NUCLEOTIDE SEQUENCE [LARGE SCALE GENOMIC DNA]</scope>
    <source>
        <strain evidence="2">cv. Varoflay</strain>
    </source>
</reference>
<dbReference type="GeneID" id="110781813"/>
<dbReference type="Proteomes" id="UP000813463">
    <property type="component" value="Chromosome 1"/>
</dbReference>
<feature type="region of interest" description="Disordered" evidence="1">
    <location>
        <begin position="1"/>
        <end position="23"/>
    </location>
</feature>
<dbReference type="KEGG" id="soe:110781813"/>
<dbReference type="OrthoDB" id="1301679at2759"/>
<evidence type="ECO:0000256" key="1">
    <source>
        <dbReference type="SAM" id="MobiDB-lite"/>
    </source>
</evidence>
<keyword evidence="2" id="KW-1185">Reference proteome</keyword>
<proteinExistence type="predicted"/>
<protein>
    <submittedName>
        <fullName evidence="3">Uncharacterized protein</fullName>
    </submittedName>
</protein>
<accession>A0A9R0JNS4</accession>
<evidence type="ECO:0000313" key="3">
    <source>
        <dbReference type="RefSeq" id="XP_021841556.1"/>
    </source>
</evidence>
<organism evidence="2 3">
    <name type="scientific">Spinacia oleracea</name>
    <name type="common">Spinach</name>
    <dbReference type="NCBI Taxonomy" id="3562"/>
    <lineage>
        <taxon>Eukaryota</taxon>
        <taxon>Viridiplantae</taxon>
        <taxon>Streptophyta</taxon>
        <taxon>Embryophyta</taxon>
        <taxon>Tracheophyta</taxon>
        <taxon>Spermatophyta</taxon>
        <taxon>Magnoliopsida</taxon>
        <taxon>eudicotyledons</taxon>
        <taxon>Gunneridae</taxon>
        <taxon>Pentapetalae</taxon>
        <taxon>Caryophyllales</taxon>
        <taxon>Chenopodiaceae</taxon>
        <taxon>Chenopodioideae</taxon>
        <taxon>Anserineae</taxon>
        <taxon>Spinacia</taxon>
    </lineage>
</organism>
<name>A0A9R0JNS4_SPIOL</name>
<reference evidence="3" key="2">
    <citation type="submission" date="2025-08" db="UniProtKB">
        <authorList>
            <consortium name="RefSeq"/>
        </authorList>
    </citation>
    <scope>IDENTIFICATION</scope>
    <source>
        <tissue evidence="3">Leaf</tissue>
    </source>
</reference>
<gene>
    <name evidence="3" type="primary">LOC110781813</name>
</gene>
<evidence type="ECO:0000313" key="2">
    <source>
        <dbReference type="Proteomes" id="UP000813463"/>
    </source>
</evidence>
<dbReference type="AlphaFoldDB" id="A0A9R0JNS4"/>
<dbReference type="RefSeq" id="XP_021841556.1">
    <property type="nucleotide sequence ID" value="XM_021985864.2"/>
</dbReference>
<sequence>MLQRTGSKPFRQIKYDMGGSSGNPPSLEKFWFDTHKTGNILDKPETVEKHEMIKKKIQENPEMEVFDVIEECFGRQNKGYVTGYGGSIKPKDLRGPLPNRFDLEMKLKQAGKVNEVLLGRIEHVEEENRTFAARLNEVEAKFEGKFQAILDAFGDE</sequence>